<dbReference type="SMART" id="SM00165">
    <property type="entry name" value="UBA"/>
    <property type="match status" value="1"/>
</dbReference>
<accession>A0A6J1AKP8</accession>
<dbReference type="SUPFAM" id="SSF46934">
    <property type="entry name" value="UBA-like"/>
    <property type="match status" value="1"/>
</dbReference>
<dbReference type="GO" id="GO:0006511">
    <property type="term" value="P:ubiquitin-dependent protein catabolic process"/>
    <property type="evidence" value="ECO:0007669"/>
    <property type="project" value="TreeGrafter"/>
</dbReference>
<evidence type="ECO:0000259" key="9">
    <source>
        <dbReference type="PROSITE" id="PS50030"/>
    </source>
</evidence>
<evidence type="ECO:0000256" key="1">
    <source>
        <dbReference type="ARBA" id="ARBA00000885"/>
    </source>
</evidence>
<keyword evidence="4" id="KW-0808">Transferase</keyword>
<dbReference type="InterPro" id="IPR003903">
    <property type="entry name" value="UIM_dom"/>
</dbReference>
<dbReference type="InterPro" id="IPR010309">
    <property type="entry name" value="E3_Ub_ligase_DUF908"/>
</dbReference>
<dbReference type="OrthoDB" id="8068875at2759"/>
<dbReference type="UniPathway" id="UPA00143"/>
<organism evidence="11 12">
    <name type="scientific">Herrania umbratica</name>
    <dbReference type="NCBI Taxonomy" id="108875"/>
    <lineage>
        <taxon>Eukaryota</taxon>
        <taxon>Viridiplantae</taxon>
        <taxon>Streptophyta</taxon>
        <taxon>Embryophyta</taxon>
        <taxon>Tracheophyta</taxon>
        <taxon>Spermatophyta</taxon>
        <taxon>Magnoliopsida</taxon>
        <taxon>eudicotyledons</taxon>
        <taxon>Gunneridae</taxon>
        <taxon>Pentapetalae</taxon>
        <taxon>rosids</taxon>
        <taxon>malvids</taxon>
        <taxon>Malvales</taxon>
        <taxon>Malvaceae</taxon>
        <taxon>Byttnerioideae</taxon>
        <taxon>Herrania</taxon>
    </lineage>
</organism>
<dbReference type="InterPro" id="IPR015940">
    <property type="entry name" value="UBA"/>
</dbReference>
<dbReference type="SUPFAM" id="SSF48371">
    <property type="entry name" value="ARM repeat"/>
    <property type="match status" value="1"/>
</dbReference>
<protein>
    <recommendedName>
        <fullName evidence="3">HECT-type E3 ubiquitin transferase</fullName>
        <ecNumber evidence="3">2.3.2.26</ecNumber>
    </recommendedName>
</protein>
<keyword evidence="5 7" id="KW-0833">Ubl conjugation pathway</keyword>
<dbReference type="InterPro" id="IPR050409">
    <property type="entry name" value="E3_ubiq-protein_ligase"/>
</dbReference>
<dbReference type="Pfam" id="PF14377">
    <property type="entry name" value="UBM"/>
    <property type="match status" value="2"/>
</dbReference>
<evidence type="ECO:0000256" key="7">
    <source>
        <dbReference type="PROSITE-ProRule" id="PRU00104"/>
    </source>
</evidence>
<feature type="compositionally biased region" description="Basic and acidic residues" evidence="8">
    <location>
        <begin position="703"/>
        <end position="720"/>
    </location>
</feature>
<feature type="compositionally biased region" description="Polar residues" evidence="8">
    <location>
        <begin position="1520"/>
        <end position="1530"/>
    </location>
</feature>
<reference evidence="12" key="1">
    <citation type="submission" date="2025-08" db="UniProtKB">
        <authorList>
            <consortium name="RefSeq"/>
        </authorList>
    </citation>
    <scope>IDENTIFICATION</scope>
    <source>
        <tissue evidence="12">Leaf</tissue>
    </source>
</reference>
<dbReference type="InterPro" id="IPR035983">
    <property type="entry name" value="Hect_E3_ubiquitin_ligase"/>
</dbReference>
<dbReference type="FunFam" id="1.10.8.10:FF:000092">
    <property type="entry name" value="Putative E3 ubiquitin-protein ligase UPL1-like"/>
    <property type="match status" value="1"/>
</dbReference>
<dbReference type="GO" id="GO:0000209">
    <property type="term" value="P:protein polyubiquitination"/>
    <property type="evidence" value="ECO:0007669"/>
    <property type="project" value="TreeGrafter"/>
</dbReference>
<feature type="region of interest" description="Disordered" evidence="8">
    <location>
        <begin position="1958"/>
        <end position="1993"/>
    </location>
</feature>
<dbReference type="FunFam" id="3.90.1750.10:FF:000003">
    <property type="entry name" value="E3 ubiquitin-protein ligase UPL1"/>
    <property type="match status" value="1"/>
</dbReference>
<dbReference type="InterPro" id="IPR016024">
    <property type="entry name" value="ARM-type_fold"/>
</dbReference>
<dbReference type="Pfam" id="PF00632">
    <property type="entry name" value="HECT"/>
    <property type="match status" value="1"/>
</dbReference>
<evidence type="ECO:0000256" key="5">
    <source>
        <dbReference type="ARBA" id="ARBA00022786"/>
    </source>
</evidence>
<feature type="active site" description="Glycyl thioester intermediate" evidence="7">
    <location>
        <position position="2633"/>
    </location>
</feature>
<dbReference type="PROSITE" id="PS50030">
    <property type="entry name" value="UBA"/>
    <property type="match status" value="1"/>
</dbReference>
<dbReference type="CDD" id="cd14327">
    <property type="entry name" value="UBA_atUPL1_2_like"/>
    <property type="match status" value="1"/>
</dbReference>
<gene>
    <name evidence="12" type="primary">LOC110418920</name>
</gene>
<dbReference type="Gene3D" id="1.25.10.10">
    <property type="entry name" value="Leucine-rich Repeat Variant"/>
    <property type="match status" value="1"/>
</dbReference>
<dbReference type="InterPro" id="IPR000569">
    <property type="entry name" value="HECT_dom"/>
</dbReference>
<dbReference type="Pfam" id="PF06012">
    <property type="entry name" value="DUF908"/>
    <property type="match status" value="2"/>
</dbReference>
<dbReference type="FunFam" id="3.90.1750.10:FF:000026">
    <property type="entry name" value="E3 ubiquitin-protein ligase HACE1"/>
    <property type="match status" value="1"/>
</dbReference>
<dbReference type="Gene3D" id="3.30.2160.10">
    <property type="entry name" value="Hect, E3 ligase catalytic domain"/>
    <property type="match status" value="1"/>
</dbReference>
<evidence type="ECO:0000256" key="2">
    <source>
        <dbReference type="ARBA" id="ARBA00004906"/>
    </source>
</evidence>
<dbReference type="FunFam" id="3.30.2410.10:FF:000010">
    <property type="entry name" value="E3 ubiquitin-protein ligase UPL1"/>
    <property type="match status" value="1"/>
</dbReference>
<dbReference type="GO" id="GO:0061630">
    <property type="term" value="F:ubiquitin protein ligase activity"/>
    <property type="evidence" value="ECO:0007669"/>
    <property type="project" value="UniProtKB-EC"/>
</dbReference>
<dbReference type="SMART" id="SM00119">
    <property type="entry name" value="HECTc"/>
    <property type="match status" value="1"/>
</dbReference>
<feature type="region of interest" description="Disordered" evidence="8">
    <location>
        <begin position="1520"/>
        <end position="1561"/>
    </location>
</feature>
<dbReference type="Pfam" id="PF22562">
    <property type="entry name" value="UBA_7"/>
    <property type="match status" value="1"/>
</dbReference>
<comment type="catalytic activity">
    <reaction evidence="1">
        <text>S-ubiquitinyl-[E2 ubiquitin-conjugating enzyme]-L-cysteine + [acceptor protein]-L-lysine = [E2 ubiquitin-conjugating enzyme]-L-cysteine + N(6)-ubiquitinyl-[acceptor protein]-L-lysine.</text>
        <dbReference type="EC" id="2.3.2.26"/>
    </reaction>
</comment>
<dbReference type="PROSITE" id="PS50330">
    <property type="entry name" value="UIM"/>
    <property type="match status" value="1"/>
</dbReference>
<dbReference type="Pfam" id="PF06025">
    <property type="entry name" value="DUF913"/>
    <property type="match status" value="1"/>
</dbReference>
<dbReference type="Gene3D" id="3.90.1750.10">
    <property type="entry name" value="Hect, E3 ligase catalytic domains"/>
    <property type="match status" value="1"/>
</dbReference>
<dbReference type="CDD" id="cd00078">
    <property type="entry name" value="HECTc"/>
    <property type="match status" value="1"/>
</dbReference>
<name>A0A6J1AKP8_9ROSI</name>
<feature type="domain" description="UBA" evidence="9">
    <location>
        <begin position="1292"/>
        <end position="1333"/>
    </location>
</feature>
<dbReference type="InterPro" id="IPR011989">
    <property type="entry name" value="ARM-like"/>
</dbReference>
<dbReference type="EC" id="2.3.2.26" evidence="3"/>
<sequence>MKLKRRRYLEVPPKIRSFINSVTSVPLENIEEALKDFFWEFDKGDFHHWVELFNHFDTFFEKHIKSRKDLQVEDNFLGSDPPFPREAVLQILRVIRIVLENCTNKHFYSSYEHLSSLLASTDADVVEACLQTLAAFLKKTSGKYSIRDASLNSKLFALAQGWGGKEEGLGLIACAIQNGCDTVAYDLGCTLHFEFYASNEFSASEHSTQGLQIIHLPNINTHPETDLELLNKLVGEYKVPTNLRFSLLSRLRFARAFGSFTSRQQYTRIRLYAFIVLVQASSDADDLVSFFNNEPEFVNELVTLLSYEDAVPEKIRILCLLSLVALCQDRSRQPTVLTAVTSGGHRGILSSLMQKAIDSVVSNTSKWSVVFAEALLSLVTVLVSSSSGCSAMREAGFIPTLLPLLKDTDPQHLHLVSTAVNILEAFMDYSNPAAALFRDLGGLDDTISRLKLEVSYVENSPKQQVEDPDCSGRSSQVVAGASTELDNMQPLYSEALVSYHRRLLMKALLRAISLGTYAPGNTARVYGSEESLLPQCLSIIFRRAKDFGGGVFALAATVMSDLIHKDPTCFSVLEAAGLPSAFLDTIMDGVLCSAEAITCIPQCLDALCLNTNGLQAVKDRNALRCFVKIFTSRTYLRCLTGDTPGSLSSGLDELMRHASSLRVPGVDMVIEILNVILRIGSGVDTSNFAAESSAPVPMETDAEERNLIQQDDRESSRTESSEQTAESSSDASLMNIELFLPDCISNVGRLLETILQNADTCRMFVEKKGIDAVLQLFTLPLMPLSASVGQSISVAFKNFSLQHSASLARAVCSFLREHLKSTNELLASVGGTQLAMVEPGNQTKVLRSLSSLEGILSLSNFLLKGTTSVVSELSTADADVLKDLGRAYREIIWQISLSNDSMADEKRNADQESESPDAAPSNAAAGRESDDDASIPAVRYMNPVSVRNGPQSLWGAEREFLSVVRSGESLHRRSRHGLSRLRGGRSGRHLEALNIDSEVSHNLPEMSSLQDMKTKSPGLLVIEILNKLVFTLRSFFIALVKGFTSPNRRRADAGSLSSASKTLGMALAKIFLEALGFSGYSSSSGLDTSLSVKCRYLGKVVDDMGALTFDSRRRTCYTAMVNNFYVHGTFKELLTTFEATSQLLWTLPYSIPTPGIEHEKAGEANKFSHSTWLLDTLQCYCRVLEYFVNSTLLLFGNSGSQTQLLVQPVAAGLSIGLFPVPRDPETFVRMLQCQVLDVILPIWNHPMFPNCSPGFVASVVSIIMHVYSGVGDVRRNRSGISGSTNQRFMPPPPDEGTIATIVEMGFSRARAEEALRRVETNSVEMAMEWLISHAEDPVQEDDELARALALSLGNSSETSKVDSVDKPMDVITEEGRPAEPPIDDILSASVKLFQSSDNMAFSLTDLLVTLCNRNKGEDRPKVLSFLIQQLKLCPLDFSKDSSALCMISHIVALLLSEDGNTREIGAQNGIVPAAIDILMDFKAKNELGNEIMAPKCISALLLILDNMLQSRPRIFSDTVEGTQTVSQPDSSGEHASLSGPESMTQKKLASDANEKESITPLEKTLGKSTGYLTIEESHKLLLVACDLIRQHVPAMVMQAVLHIDPEFLAALPPDIQAEVLAQQRAQRVAQQAEGQPVDMDNASIIATFPADLREEVLLTSSEAVLSALPSSLLAEAQMLRDRAMSHYQARSLFGGSHRLNNRRNGLGLDRQTVMDRGVGVTLGRRPGSTISDSLKVKEIEGEPLLNANSLKALIRLLRLAQPLGKGLLQRLLLNLCAHSVTRATLVKLLLDMIKSETEGSSNGLSTINSHRLYGCQSNVVYGRSQLFDGLPPLVLRRVLEILTYLATNHSAVANMLFYFDPSILSEPLSPKYSETKKDKGKEKIMDGDASKTLGNSLEGDVPLILFLKLLNRPLFLHSTAHLEQVVGVLQVVVYTAASKLESRSLSDLAVDNSNSLNQLTNEASGDAHKDPPLSEPDSNQEDKRTNAESSVSGGHRNVNLYNIFLQLPESDLRNLCSLLGREGLSDKVYMLAGEVLKKLASVAVTHRKFFTSELSELAHGLSSSAVNELITLRNTQMLGLSAGSMAGAAILRVLQVLSSLASANVDDDTPQDGVREQEEQATMWKLNVSLEPLWEELSDCIGMTEIQLAQSSLCPTVSNVNVGEHVQGTSSSSPLPPGTQRLLPFIEAFFVLCEKLHANHSIMQQDHVNVTAREVKESAECSASLSSKCGGDSQKKLDGSVTFARFAEKHRRLLNAFVRQNPGLLEKSLSMLLKAPRLIDFDNKRAYFRSRIRQQHEQHLAGPLRISVRRAYVLEDSYNQLRMRPTQDLKGRLNVQFQGEEGIDAGGLTREWYQLLSRVIFDKGALLFTTVGNNATFQPNSNSVYQTEHLSYFKFVGRVVAKALFDGQLLDVYFTRSFYKHILGVKVTYHDIEAVDPDYYKNLKWMLQNDVSDIPDLTFSMDADEEKHILYEKTEVTDYELKPGGRNIRVTEETKHEYVDLVADHILTNAIRPQINSFLEGFNELVPRELISIFNDKELELLISGLPEIDLDDLKANTEYTGYTAASPVIQWFWEVVKAFNKEDMARLLQFVTGTSKVPLEGFKALQGISGPQRFQIHKAYGAPERLPSAHTCFNQLDLPEYTSKEQLQERLLLAIHEASEGFGFG</sequence>
<feature type="region of interest" description="Disordered" evidence="8">
    <location>
        <begin position="691"/>
        <end position="729"/>
    </location>
</feature>
<dbReference type="RefSeq" id="XP_021287411.1">
    <property type="nucleotide sequence ID" value="XM_021431736.1"/>
</dbReference>
<evidence type="ECO:0000256" key="3">
    <source>
        <dbReference type="ARBA" id="ARBA00012485"/>
    </source>
</evidence>
<evidence type="ECO:0000259" key="10">
    <source>
        <dbReference type="PROSITE" id="PS50237"/>
    </source>
</evidence>
<dbReference type="SUPFAM" id="SSF56204">
    <property type="entry name" value="Hect, E3 ligase catalytic domain"/>
    <property type="match status" value="1"/>
</dbReference>
<comment type="pathway">
    <text evidence="2">Protein modification; protein ubiquitination.</text>
</comment>
<feature type="domain" description="HECT" evidence="10">
    <location>
        <begin position="2325"/>
        <end position="2666"/>
    </location>
</feature>
<feature type="compositionally biased region" description="Basic and acidic residues" evidence="8">
    <location>
        <begin position="1548"/>
        <end position="1557"/>
    </location>
</feature>
<feature type="region of interest" description="Disordered" evidence="8">
    <location>
        <begin position="903"/>
        <end position="936"/>
    </location>
</feature>
<dbReference type="InterPro" id="IPR009060">
    <property type="entry name" value="UBA-like_sf"/>
</dbReference>
<dbReference type="PROSITE" id="PS50237">
    <property type="entry name" value="HECT"/>
    <property type="match status" value="1"/>
</dbReference>
<evidence type="ECO:0000256" key="4">
    <source>
        <dbReference type="ARBA" id="ARBA00022679"/>
    </source>
</evidence>
<dbReference type="PANTHER" id="PTHR11254:SF67">
    <property type="entry name" value="E3 UBIQUITIN-PROTEIN LIGASE HUWE1"/>
    <property type="match status" value="1"/>
</dbReference>
<evidence type="ECO:0000256" key="6">
    <source>
        <dbReference type="ARBA" id="ARBA00034494"/>
    </source>
</evidence>
<dbReference type="Proteomes" id="UP000504621">
    <property type="component" value="Unplaced"/>
</dbReference>
<evidence type="ECO:0000313" key="12">
    <source>
        <dbReference type="RefSeq" id="XP_021287411.1"/>
    </source>
</evidence>
<dbReference type="Gene3D" id="6.10.250.1630">
    <property type="match status" value="1"/>
</dbReference>
<dbReference type="PANTHER" id="PTHR11254">
    <property type="entry name" value="HECT DOMAIN UBIQUITIN-PROTEIN LIGASE"/>
    <property type="match status" value="1"/>
</dbReference>
<dbReference type="Gene3D" id="1.10.8.10">
    <property type="entry name" value="DNA helicase RuvA subunit, C-terminal domain"/>
    <property type="match status" value="1"/>
</dbReference>
<dbReference type="FunFam" id="3.30.2160.10:FF:000001">
    <property type="entry name" value="E3 ubiquitin-protein ligase NEDD4-like"/>
    <property type="match status" value="1"/>
</dbReference>
<dbReference type="GO" id="GO:0005737">
    <property type="term" value="C:cytoplasm"/>
    <property type="evidence" value="ECO:0007669"/>
    <property type="project" value="TreeGrafter"/>
</dbReference>
<dbReference type="InterPro" id="IPR010314">
    <property type="entry name" value="E3_Ub_ligase_DUF913"/>
</dbReference>
<dbReference type="Gene3D" id="3.30.2410.10">
    <property type="entry name" value="Hect, E3 ligase catalytic domain"/>
    <property type="match status" value="1"/>
</dbReference>
<dbReference type="FunFam" id="1.25.10.10:FF:000788">
    <property type="entry name" value="E3 ubiquitin-protein ligase UPL1-like protein"/>
    <property type="match status" value="1"/>
</dbReference>
<keyword evidence="11" id="KW-1185">Reference proteome</keyword>
<evidence type="ECO:0000313" key="11">
    <source>
        <dbReference type="Proteomes" id="UP000504621"/>
    </source>
</evidence>
<proteinExistence type="inferred from homology"/>
<dbReference type="InterPro" id="IPR025527">
    <property type="entry name" value="HUWE1/Rev1_UBM"/>
</dbReference>
<dbReference type="GeneID" id="110418920"/>
<comment type="similarity">
    <text evidence="6">Belongs to the UPL family. TOM1/PTR1 subfamily.</text>
</comment>
<evidence type="ECO:0000256" key="8">
    <source>
        <dbReference type="SAM" id="MobiDB-lite"/>
    </source>
</evidence>